<dbReference type="PROSITE" id="PS50109">
    <property type="entry name" value="HIS_KIN"/>
    <property type="match status" value="1"/>
</dbReference>
<proteinExistence type="predicted"/>
<gene>
    <name evidence="12" type="ORF">SAMN05661099_0368</name>
</gene>
<dbReference type="Pfam" id="PF08448">
    <property type="entry name" value="PAS_4"/>
    <property type="match status" value="1"/>
</dbReference>
<name>A0A1T5A669_9SPHI</name>
<keyword evidence="5" id="KW-0418">Kinase</keyword>
<sequence>MAEIGNKGLHFLAGGGEMGELIRSIDWSETPLGDAEKWPPSLKQTVSMMLTTTFPVLVCWGANYIQLYNDAFRPINGISKHPQALGGPAKETYAEIWETIGPMFQNVMNGEALGFPDFMVPMDRNGFVENCYFNFSYSPIRDESGKVNGVLVICVETTDKIHAIEQFQTLSEELAAANEEYAVTNEELAAVNEELAASIDELTITQNNLQRSEKLFKSIALNIPKSLIIMIDRNHRFIAVEGDLMEKLGYDSRDYTGKHPTEVAPPERYEATKHLYDRVLSGEKFSAERQAATGENFMVHFVPLKNYKDEVEAGLMIALDITDIKQAEERSAKLAAIVETSDDAIISKTMDSVITSWNASAERMFGFKAEEIIGKTIYELIPPDRQDEEPEIISRLKSGERVQHFETKRMTKDKRLLDVSVTISPIKDKHGEIIGVSKIVRDITERKLEEQRKNDFVAMVSHELKTPLTTINSYVQLLLAKAKDDNEAFRINALTRTHVQAKKMTSMIEDFLSVARLEEGKVPLYNAPFNFHKLAEETTADLQFLTSKHNIQLIDCKDVEVNADRDKIGQVLNNLLSNAIKYSPDGGTITVSCEKKGGKATISVTDQGVGIRPEDQVRLFERFYRANNEKLQMVSGFGIGLYLVSEILRFHNSKIELKSEENVGSTFYFTLDIHDGQ</sequence>
<evidence type="ECO:0000256" key="7">
    <source>
        <dbReference type="ARBA" id="ARBA00023136"/>
    </source>
</evidence>
<dbReference type="FunFam" id="3.30.565.10:FF:000006">
    <property type="entry name" value="Sensor histidine kinase WalK"/>
    <property type="match status" value="1"/>
</dbReference>
<dbReference type="PRINTS" id="PR00344">
    <property type="entry name" value="BCTRLSENSOR"/>
</dbReference>
<dbReference type="SUPFAM" id="SSF47384">
    <property type="entry name" value="Homodimeric domain of signal transducing histidine kinase"/>
    <property type="match status" value="1"/>
</dbReference>
<keyword evidence="3" id="KW-0597">Phosphoprotein</keyword>
<dbReference type="InterPro" id="IPR005467">
    <property type="entry name" value="His_kinase_dom"/>
</dbReference>
<evidence type="ECO:0000256" key="6">
    <source>
        <dbReference type="ARBA" id="ARBA00023012"/>
    </source>
</evidence>
<dbReference type="InterPro" id="IPR036890">
    <property type="entry name" value="HATPase_C_sf"/>
</dbReference>
<dbReference type="InterPro" id="IPR050351">
    <property type="entry name" value="BphY/WalK/GraS-like"/>
</dbReference>
<dbReference type="InterPro" id="IPR001610">
    <property type="entry name" value="PAC"/>
</dbReference>
<dbReference type="SMART" id="SM00387">
    <property type="entry name" value="HATPase_c"/>
    <property type="match status" value="1"/>
</dbReference>
<dbReference type="CDD" id="cd00082">
    <property type="entry name" value="HisKA"/>
    <property type="match status" value="1"/>
</dbReference>
<evidence type="ECO:0000259" key="9">
    <source>
        <dbReference type="PROSITE" id="PS50109"/>
    </source>
</evidence>
<dbReference type="EC" id="2.7.13.3" evidence="2"/>
<evidence type="ECO:0000256" key="5">
    <source>
        <dbReference type="ARBA" id="ARBA00022777"/>
    </source>
</evidence>
<dbReference type="InterPro" id="IPR036097">
    <property type="entry name" value="HisK_dim/P_sf"/>
</dbReference>
<feature type="domain" description="PAS" evidence="10">
    <location>
        <begin position="228"/>
        <end position="283"/>
    </location>
</feature>
<dbReference type="InterPro" id="IPR000700">
    <property type="entry name" value="PAS-assoc_C"/>
</dbReference>
<dbReference type="InterPro" id="IPR000014">
    <property type="entry name" value="PAS"/>
</dbReference>
<dbReference type="Proteomes" id="UP000189981">
    <property type="component" value="Unassembled WGS sequence"/>
</dbReference>
<evidence type="ECO:0000256" key="8">
    <source>
        <dbReference type="SAM" id="Coils"/>
    </source>
</evidence>
<dbReference type="SMART" id="SM00086">
    <property type="entry name" value="PAC"/>
    <property type="match status" value="1"/>
</dbReference>
<keyword evidence="4" id="KW-0808">Transferase</keyword>
<keyword evidence="8" id="KW-0175">Coiled coil</keyword>
<dbReference type="GO" id="GO:0006355">
    <property type="term" value="P:regulation of DNA-templated transcription"/>
    <property type="evidence" value="ECO:0007669"/>
    <property type="project" value="InterPro"/>
</dbReference>
<organism evidence="12 13">
    <name type="scientific">Daejeonella lutea</name>
    <dbReference type="NCBI Taxonomy" id="572036"/>
    <lineage>
        <taxon>Bacteria</taxon>
        <taxon>Pseudomonadati</taxon>
        <taxon>Bacteroidota</taxon>
        <taxon>Sphingobacteriia</taxon>
        <taxon>Sphingobacteriales</taxon>
        <taxon>Sphingobacteriaceae</taxon>
        <taxon>Daejeonella</taxon>
    </lineage>
</organism>
<dbReference type="InterPro" id="IPR013656">
    <property type="entry name" value="PAS_4"/>
</dbReference>
<dbReference type="Pfam" id="PF00512">
    <property type="entry name" value="HisKA"/>
    <property type="match status" value="1"/>
</dbReference>
<dbReference type="GO" id="GO:0004721">
    <property type="term" value="F:phosphoprotein phosphatase activity"/>
    <property type="evidence" value="ECO:0007669"/>
    <property type="project" value="TreeGrafter"/>
</dbReference>
<evidence type="ECO:0000256" key="4">
    <source>
        <dbReference type="ARBA" id="ARBA00022679"/>
    </source>
</evidence>
<evidence type="ECO:0000259" key="11">
    <source>
        <dbReference type="PROSITE" id="PS50113"/>
    </source>
</evidence>
<dbReference type="Pfam" id="PF00989">
    <property type="entry name" value="PAS"/>
    <property type="match status" value="1"/>
</dbReference>
<keyword evidence="7" id="KW-0472">Membrane</keyword>
<evidence type="ECO:0000256" key="1">
    <source>
        <dbReference type="ARBA" id="ARBA00000085"/>
    </source>
</evidence>
<dbReference type="AlphaFoldDB" id="A0A1T5A669"/>
<dbReference type="CDD" id="cd00075">
    <property type="entry name" value="HATPase"/>
    <property type="match status" value="1"/>
</dbReference>
<dbReference type="GO" id="GO:0016036">
    <property type="term" value="P:cellular response to phosphate starvation"/>
    <property type="evidence" value="ECO:0007669"/>
    <property type="project" value="TreeGrafter"/>
</dbReference>
<dbReference type="InterPro" id="IPR004358">
    <property type="entry name" value="Sig_transdc_His_kin-like_C"/>
</dbReference>
<evidence type="ECO:0000313" key="12">
    <source>
        <dbReference type="EMBL" id="SKB30430.1"/>
    </source>
</evidence>
<feature type="domain" description="PAC" evidence="11">
    <location>
        <begin position="403"/>
        <end position="455"/>
    </location>
</feature>
<dbReference type="SMART" id="SM00388">
    <property type="entry name" value="HisKA"/>
    <property type="match status" value="1"/>
</dbReference>
<accession>A0A1T5A669</accession>
<dbReference type="RefSeq" id="WP_079700855.1">
    <property type="nucleotide sequence ID" value="NZ_FUYR01000001.1"/>
</dbReference>
<evidence type="ECO:0000256" key="3">
    <source>
        <dbReference type="ARBA" id="ARBA00022553"/>
    </source>
</evidence>
<reference evidence="13" key="1">
    <citation type="submission" date="2017-02" db="EMBL/GenBank/DDBJ databases">
        <authorList>
            <person name="Varghese N."/>
            <person name="Submissions S."/>
        </authorList>
    </citation>
    <scope>NUCLEOTIDE SEQUENCE [LARGE SCALE GENOMIC DNA]</scope>
    <source>
        <strain evidence="13">DSM 22385</strain>
    </source>
</reference>
<feature type="coiled-coil region" evidence="8">
    <location>
        <begin position="160"/>
        <end position="212"/>
    </location>
</feature>
<dbReference type="OrthoDB" id="9813151at2"/>
<dbReference type="GO" id="GO:0000155">
    <property type="term" value="F:phosphorelay sensor kinase activity"/>
    <property type="evidence" value="ECO:0007669"/>
    <property type="project" value="InterPro"/>
</dbReference>
<dbReference type="Gene3D" id="3.30.450.20">
    <property type="entry name" value="PAS domain"/>
    <property type="match status" value="3"/>
</dbReference>
<dbReference type="PANTHER" id="PTHR45453">
    <property type="entry name" value="PHOSPHATE REGULON SENSOR PROTEIN PHOR"/>
    <property type="match status" value="1"/>
</dbReference>
<dbReference type="FunFam" id="1.10.287.130:FF:000001">
    <property type="entry name" value="Two-component sensor histidine kinase"/>
    <property type="match status" value="1"/>
</dbReference>
<dbReference type="EMBL" id="FUYR01000001">
    <property type="protein sequence ID" value="SKB30430.1"/>
    <property type="molecule type" value="Genomic_DNA"/>
</dbReference>
<dbReference type="NCBIfam" id="TIGR00229">
    <property type="entry name" value="sensory_box"/>
    <property type="match status" value="2"/>
</dbReference>
<feature type="domain" description="PAS" evidence="10">
    <location>
        <begin position="330"/>
        <end position="400"/>
    </location>
</feature>
<dbReference type="PANTHER" id="PTHR45453:SF1">
    <property type="entry name" value="PHOSPHATE REGULON SENSOR PROTEIN PHOR"/>
    <property type="match status" value="1"/>
</dbReference>
<dbReference type="InterPro" id="IPR013767">
    <property type="entry name" value="PAS_fold"/>
</dbReference>
<dbReference type="Pfam" id="PF13426">
    <property type="entry name" value="PAS_9"/>
    <property type="match status" value="1"/>
</dbReference>
<dbReference type="SUPFAM" id="SSF55785">
    <property type="entry name" value="PYP-like sensor domain (PAS domain)"/>
    <property type="match status" value="2"/>
</dbReference>
<keyword evidence="13" id="KW-1185">Reference proteome</keyword>
<dbReference type="InterPro" id="IPR003661">
    <property type="entry name" value="HisK_dim/P_dom"/>
</dbReference>
<evidence type="ECO:0000313" key="13">
    <source>
        <dbReference type="Proteomes" id="UP000189981"/>
    </source>
</evidence>
<dbReference type="STRING" id="572036.SAMN05661099_0368"/>
<comment type="catalytic activity">
    <reaction evidence="1">
        <text>ATP + protein L-histidine = ADP + protein N-phospho-L-histidine.</text>
        <dbReference type="EC" id="2.7.13.3"/>
    </reaction>
</comment>
<dbReference type="InterPro" id="IPR035965">
    <property type="entry name" value="PAS-like_dom_sf"/>
</dbReference>
<dbReference type="Gene3D" id="3.30.565.10">
    <property type="entry name" value="Histidine kinase-like ATPase, C-terminal domain"/>
    <property type="match status" value="1"/>
</dbReference>
<dbReference type="PROSITE" id="PS50113">
    <property type="entry name" value="PAC"/>
    <property type="match status" value="2"/>
</dbReference>
<dbReference type="Gene3D" id="1.10.287.130">
    <property type="match status" value="1"/>
</dbReference>
<dbReference type="SUPFAM" id="SSF55874">
    <property type="entry name" value="ATPase domain of HSP90 chaperone/DNA topoisomerase II/histidine kinase"/>
    <property type="match status" value="1"/>
</dbReference>
<evidence type="ECO:0000259" key="10">
    <source>
        <dbReference type="PROSITE" id="PS50112"/>
    </source>
</evidence>
<dbReference type="PROSITE" id="PS50112">
    <property type="entry name" value="PAS"/>
    <property type="match status" value="2"/>
</dbReference>
<dbReference type="CDD" id="cd00130">
    <property type="entry name" value="PAS"/>
    <property type="match status" value="1"/>
</dbReference>
<dbReference type="InterPro" id="IPR003594">
    <property type="entry name" value="HATPase_dom"/>
</dbReference>
<protein>
    <recommendedName>
        <fullName evidence="2">histidine kinase</fullName>
        <ecNumber evidence="2">2.7.13.3</ecNumber>
    </recommendedName>
</protein>
<feature type="domain" description="PAC" evidence="11">
    <location>
        <begin position="281"/>
        <end position="333"/>
    </location>
</feature>
<dbReference type="Pfam" id="PF02518">
    <property type="entry name" value="HATPase_c"/>
    <property type="match status" value="1"/>
</dbReference>
<feature type="domain" description="Histidine kinase" evidence="9">
    <location>
        <begin position="459"/>
        <end position="675"/>
    </location>
</feature>
<dbReference type="SMART" id="SM00091">
    <property type="entry name" value="PAS"/>
    <property type="match status" value="2"/>
</dbReference>
<dbReference type="GO" id="GO:0005886">
    <property type="term" value="C:plasma membrane"/>
    <property type="evidence" value="ECO:0007669"/>
    <property type="project" value="TreeGrafter"/>
</dbReference>
<evidence type="ECO:0000256" key="2">
    <source>
        <dbReference type="ARBA" id="ARBA00012438"/>
    </source>
</evidence>
<keyword evidence="6" id="KW-0902">Two-component regulatory system</keyword>